<sequence length="413" mass="47881">MCRSYITLALLVSTLATLTIGQAPSDDPFEDETNQCQINVHPEMMKSLANSMQAEVTCDDLWNNLLLQLHRTRQNLTDCRERAASVPTPDPSDTFCQMLLDDAQRQMEQEHNRYAATMEEKLHAAQQATQQQQDAKGALQKQLDSLQDARNELYLDLLLANIAIGETKQALSYYALQPAKLPTEKLHEQIVRSVYRVTLYQDQRLINLITFVRGIRKVEERRSLYQLTQREIQKRPSQRDGYVAAIFALNVREDLPVYQTNQRLYSDLAGPLEQRWKEQLANGNYKEVTEFATRQPKYFQQMQTSLATVDQNRWVNLKFDKFVPYVNALPQPAQRLEVLRQLLKQIRERNANNSHNHLVQTARQFDICEQFINKGKVDQTVKKTLDELRGQFGAFSKGKDYKYYLAESMKQVG</sequence>
<keyword evidence="1" id="KW-0175">Coiled coil</keyword>
<reference evidence="3" key="2">
    <citation type="submission" date="2020-05" db="UniProtKB">
        <authorList>
            <consortium name="EnsemblMetazoa"/>
        </authorList>
    </citation>
    <scope>IDENTIFICATION</scope>
    <source>
        <strain evidence="3">ACHKN1017</strain>
    </source>
</reference>
<name>A0A240PK12_9DIPT</name>
<keyword evidence="2" id="KW-0732">Signal</keyword>
<organism evidence="3 4">
    <name type="scientific">Anopheles christyi</name>
    <dbReference type="NCBI Taxonomy" id="43041"/>
    <lineage>
        <taxon>Eukaryota</taxon>
        <taxon>Metazoa</taxon>
        <taxon>Ecdysozoa</taxon>
        <taxon>Arthropoda</taxon>
        <taxon>Hexapoda</taxon>
        <taxon>Insecta</taxon>
        <taxon>Pterygota</taxon>
        <taxon>Neoptera</taxon>
        <taxon>Endopterygota</taxon>
        <taxon>Diptera</taxon>
        <taxon>Nematocera</taxon>
        <taxon>Culicoidea</taxon>
        <taxon>Culicidae</taxon>
        <taxon>Anophelinae</taxon>
        <taxon>Anopheles</taxon>
    </lineage>
</organism>
<proteinExistence type="predicted"/>
<evidence type="ECO:0000256" key="2">
    <source>
        <dbReference type="SAM" id="SignalP"/>
    </source>
</evidence>
<feature type="chain" id="PRO_5012399224" evidence="2">
    <location>
        <begin position="22"/>
        <end position="413"/>
    </location>
</feature>
<dbReference type="EnsemblMetazoa" id="ACHR014969-RA">
    <property type="protein sequence ID" value="ACHR014969-PA"/>
    <property type="gene ID" value="ACHR014969"/>
</dbReference>
<dbReference type="VEuPathDB" id="VectorBase:ACHR014969"/>
<accession>A0A240PK12</accession>
<dbReference type="Proteomes" id="UP000075881">
    <property type="component" value="Unassembled WGS sequence"/>
</dbReference>
<reference evidence="4" key="1">
    <citation type="submission" date="2013-03" db="EMBL/GenBank/DDBJ databases">
        <title>The Genome Sequence of Anopheles christyi ACHKN1017.</title>
        <authorList>
            <consortium name="The Broad Institute Genomics Platform"/>
            <person name="Neafsey D.E."/>
            <person name="Besansky N."/>
            <person name="Walker B."/>
            <person name="Young S.K."/>
            <person name="Zeng Q."/>
            <person name="Gargeya S."/>
            <person name="Fitzgerald M."/>
            <person name="Haas B."/>
            <person name="Abouelleil A."/>
            <person name="Allen A.W."/>
            <person name="Alvarado L."/>
            <person name="Arachchi H.M."/>
            <person name="Berlin A.M."/>
            <person name="Chapman S.B."/>
            <person name="Gainer-Dewar J."/>
            <person name="Goldberg J."/>
            <person name="Griggs A."/>
            <person name="Gujja S."/>
            <person name="Hansen M."/>
            <person name="Howarth C."/>
            <person name="Imamovic A."/>
            <person name="Ireland A."/>
            <person name="Larimer J."/>
            <person name="McCowan C."/>
            <person name="Murphy C."/>
            <person name="Pearson M."/>
            <person name="Poon T.W."/>
            <person name="Priest M."/>
            <person name="Roberts A."/>
            <person name="Saif S."/>
            <person name="Shea T."/>
            <person name="Sisk P."/>
            <person name="Sykes S."/>
            <person name="Wortman J."/>
            <person name="Nusbaum C."/>
            <person name="Birren B."/>
        </authorList>
    </citation>
    <scope>NUCLEOTIDE SEQUENCE [LARGE SCALE GENOMIC DNA]</scope>
    <source>
        <strain evidence="4">ACHKN1017</strain>
    </source>
</reference>
<feature type="coiled-coil region" evidence="1">
    <location>
        <begin position="100"/>
        <end position="156"/>
    </location>
</feature>
<protein>
    <submittedName>
        <fullName evidence="3">Uncharacterized protein</fullName>
    </submittedName>
</protein>
<keyword evidence="4" id="KW-1185">Reference proteome</keyword>
<evidence type="ECO:0000313" key="4">
    <source>
        <dbReference type="Proteomes" id="UP000075881"/>
    </source>
</evidence>
<feature type="signal peptide" evidence="2">
    <location>
        <begin position="1"/>
        <end position="21"/>
    </location>
</feature>
<evidence type="ECO:0000313" key="3">
    <source>
        <dbReference type="EnsemblMetazoa" id="ACHR014969-PA"/>
    </source>
</evidence>
<evidence type="ECO:0000256" key="1">
    <source>
        <dbReference type="SAM" id="Coils"/>
    </source>
</evidence>
<dbReference type="AlphaFoldDB" id="A0A240PK12"/>